<dbReference type="RefSeq" id="WP_130612993.1">
    <property type="nucleotide sequence ID" value="NZ_AP019369.1"/>
</dbReference>
<accession>A0A4P2VY61</accession>
<dbReference type="EMBL" id="AP019369">
    <property type="protein sequence ID" value="BBH54625.1"/>
    <property type="molecule type" value="Genomic_DNA"/>
</dbReference>
<name>A0A4P2VY61_FLUSA</name>
<keyword evidence="1" id="KW-0614">Plasmid</keyword>
<keyword evidence="2" id="KW-1185">Reference proteome</keyword>
<organism evidence="1 2">
    <name type="scientific">Fluviispira sanaruensis</name>
    <dbReference type="NCBI Taxonomy" id="2493639"/>
    <lineage>
        <taxon>Bacteria</taxon>
        <taxon>Pseudomonadati</taxon>
        <taxon>Bdellovibrionota</taxon>
        <taxon>Oligoflexia</taxon>
        <taxon>Silvanigrellales</taxon>
        <taxon>Silvanigrellaceae</taxon>
        <taxon>Fluviispira</taxon>
    </lineage>
</organism>
<reference evidence="1 2" key="1">
    <citation type="submission" date="2018-12" db="EMBL/GenBank/DDBJ databases">
        <title>Rubrispira sanarue gen. nov., sp., nov., a member of the order Silvanigrellales, isolated from a brackish lake in Hamamatsu Japan.</title>
        <authorList>
            <person name="Maejima Y."/>
            <person name="Iino T."/>
            <person name="Muraguchi Y."/>
            <person name="Fukuda K."/>
            <person name="Nojiri H."/>
            <person name="Ohkuma M."/>
            <person name="Moriuchi R."/>
            <person name="Dohra H."/>
            <person name="Kimbara K."/>
            <person name="Shintani M."/>
        </authorList>
    </citation>
    <scope>NUCLEOTIDE SEQUENCE [LARGE SCALE GENOMIC DNA]</scope>
    <source>
        <strain evidence="1 2">RF1110005</strain>
        <plasmid evidence="1 2">79K</plasmid>
    </source>
</reference>
<geneLocation type="plasmid" evidence="1 2">
    <name>79K</name>
</geneLocation>
<dbReference type="KEGG" id="sbf:JCM31447_30990"/>
<dbReference type="Proteomes" id="UP000291236">
    <property type="component" value="Plasmid 79K"/>
</dbReference>
<evidence type="ECO:0000313" key="1">
    <source>
        <dbReference type="EMBL" id="BBH54625.1"/>
    </source>
</evidence>
<gene>
    <name evidence="1" type="ORF">JCM31447_30990</name>
</gene>
<proteinExistence type="predicted"/>
<sequence>MVQKKNMETKSKRQRDRINISLSEKKMEEYKMIILFRKKYDLKINGRMRLSGPLLFKHLMILGLQEIDKKYGEVERILKKEGLFDAE</sequence>
<dbReference type="GeneID" id="39493209"/>
<protein>
    <submittedName>
        <fullName evidence="1">Uncharacterized protein</fullName>
    </submittedName>
</protein>
<evidence type="ECO:0000313" key="2">
    <source>
        <dbReference type="Proteomes" id="UP000291236"/>
    </source>
</evidence>
<dbReference type="AlphaFoldDB" id="A0A4P2VY61"/>